<evidence type="ECO:0008006" key="3">
    <source>
        <dbReference type="Google" id="ProtNLM"/>
    </source>
</evidence>
<dbReference type="Proteomes" id="UP001207605">
    <property type="component" value="Unassembled WGS sequence"/>
</dbReference>
<dbReference type="RefSeq" id="WP_118382611.1">
    <property type="nucleotide sequence ID" value="NZ_JAOQJV010000025.1"/>
</dbReference>
<evidence type="ECO:0000313" key="1">
    <source>
        <dbReference type="EMBL" id="MCU6701069.1"/>
    </source>
</evidence>
<proteinExistence type="predicted"/>
<reference evidence="1 2" key="1">
    <citation type="journal article" date="2021" name="ISME Commun">
        <title>Automated analysis of genomic sequences facilitates high-throughput and comprehensive description of bacteria.</title>
        <authorList>
            <person name="Hitch T.C.A."/>
        </authorList>
    </citation>
    <scope>NUCLEOTIDE SEQUENCE [LARGE SCALE GENOMIC DNA]</scope>
    <source>
        <strain evidence="1 2">Sanger_02</strain>
    </source>
</reference>
<gene>
    <name evidence="1" type="ORF">OCV65_12640</name>
</gene>
<keyword evidence="2" id="KW-1185">Reference proteome</keyword>
<evidence type="ECO:0000313" key="2">
    <source>
        <dbReference type="Proteomes" id="UP001207605"/>
    </source>
</evidence>
<accession>A0ABT2S905</accession>
<name>A0ABT2S905_9FIRM</name>
<comment type="caution">
    <text evidence="1">The sequence shown here is derived from an EMBL/GenBank/DDBJ whole genome shotgun (WGS) entry which is preliminary data.</text>
</comment>
<protein>
    <recommendedName>
        <fullName evidence="3">Ribosomal-protein-alanine N-acetyltransferase</fullName>
    </recommendedName>
</protein>
<dbReference type="EMBL" id="JAOQJV010000025">
    <property type="protein sequence ID" value="MCU6701069.1"/>
    <property type="molecule type" value="Genomic_DNA"/>
</dbReference>
<organism evidence="1 2">
    <name type="scientific">Dorea ammoniilytica</name>
    <dbReference type="NCBI Taxonomy" id="2981788"/>
    <lineage>
        <taxon>Bacteria</taxon>
        <taxon>Bacillati</taxon>
        <taxon>Bacillota</taxon>
        <taxon>Clostridia</taxon>
        <taxon>Lachnospirales</taxon>
        <taxon>Lachnospiraceae</taxon>
        <taxon>Dorea</taxon>
    </lineage>
</organism>
<sequence>MRKYGMKETKEIKKIICNKCGREITAVNGLLSEDVLSVEKRWGYFSRKDNRVDRFDLCEDCYDEMVAAFLLPPESRG</sequence>